<dbReference type="Proteomes" id="UP001596072">
    <property type="component" value="Unassembled WGS sequence"/>
</dbReference>
<keyword evidence="4" id="KW-1185">Reference proteome</keyword>
<evidence type="ECO:0000256" key="1">
    <source>
        <dbReference type="SAM" id="MobiDB-lite"/>
    </source>
</evidence>
<feature type="region of interest" description="Disordered" evidence="1">
    <location>
        <begin position="203"/>
        <end position="240"/>
    </location>
</feature>
<feature type="chain" id="PRO_5046321405" description="Lipoprotein" evidence="2">
    <location>
        <begin position="20"/>
        <end position="240"/>
    </location>
</feature>
<proteinExistence type="predicted"/>
<gene>
    <name evidence="3" type="ORF">ACFPQB_22280</name>
</gene>
<protein>
    <recommendedName>
        <fullName evidence="5">Lipoprotein</fullName>
    </recommendedName>
</protein>
<evidence type="ECO:0000313" key="4">
    <source>
        <dbReference type="Proteomes" id="UP001596072"/>
    </source>
</evidence>
<reference evidence="4" key="1">
    <citation type="journal article" date="2019" name="Int. J. Syst. Evol. Microbiol.">
        <title>The Global Catalogue of Microorganisms (GCM) 10K type strain sequencing project: providing services to taxonomists for standard genome sequencing and annotation.</title>
        <authorList>
            <consortium name="The Broad Institute Genomics Platform"/>
            <consortium name="The Broad Institute Genome Sequencing Center for Infectious Disease"/>
            <person name="Wu L."/>
            <person name="Ma J."/>
        </authorList>
    </citation>
    <scope>NUCLEOTIDE SEQUENCE [LARGE SCALE GENOMIC DNA]</scope>
    <source>
        <strain evidence="4">YIM 94188</strain>
    </source>
</reference>
<evidence type="ECO:0000313" key="3">
    <source>
        <dbReference type="EMBL" id="MFC5731656.1"/>
    </source>
</evidence>
<name>A0ABW0ZPT8_9ACTN</name>
<keyword evidence="2" id="KW-0732">Signal</keyword>
<feature type="signal peptide" evidence="2">
    <location>
        <begin position="1"/>
        <end position="19"/>
    </location>
</feature>
<dbReference type="PROSITE" id="PS51257">
    <property type="entry name" value="PROKAR_LIPOPROTEIN"/>
    <property type="match status" value="1"/>
</dbReference>
<sequence length="240" mass="25742">MRRRVVPFITALAAVATFATGCGLTDQGPRPGVAAEVDGETLRLAQVDEAVEEYCVLRAEHPEAVPVARASIRAQFTLGWTQAVAVERLAAEYDVSLPPEKVHRAAVEAAWGELGEIDDDNYEAFAWLTWIQARLTSPVEALGSRKLEEETGQGSVGQAAVDRGVVLIQEWMQEEDLQLNPVLGELDEENGLFSSDALSVPVSDEAKQAASTEQSQEYVANLPAGQRCGPEAASPEVGQG</sequence>
<feature type="compositionally biased region" description="Polar residues" evidence="1">
    <location>
        <begin position="209"/>
        <end position="218"/>
    </location>
</feature>
<dbReference type="RefSeq" id="WP_136436725.1">
    <property type="nucleotide sequence ID" value="NZ_JBHSNS010000020.1"/>
</dbReference>
<organism evidence="3 4">
    <name type="scientific">Nocardioides vastitatis</name>
    <dbReference type="NCBI Taxonomy" id="2568655"/>
    <lineage>
        <taxon>Bacteria</taxon>
        <taxon>Bacillati</taxon>
        <taxon>Actinomycetota</taxon>
        <taxon>Actinomycetes</taxon>
        <taxon>Propionibacteriales</taxon>
        <taxon>Nocardioidaceae</taxon>
        <taxon>Nocardioides</taxon>
    </lineage>
</organism>
<comment type="caution">
    <text evidence="3">The sequence shown here is derived from an EMBL/GenBank/DDBJ whole genome shotgun (WGS) entry which is preliminary data.</text>
</comment>
<evidence type="ECO:0000256" key="2">
    <source>
        <dbReference type="SAM" id="SignalP"/>
    </source>
</evidence>
<evidence type="ECO:0008006" key="5">
    <source>
        <dbReference type="Google" id="ProtNLM"/>
    </source>
</evidence>
<accession>A0ABW0ZPT8</accession>
<dbReference type="EMBL" id="JBHSNS010000020">
    <property type="protein sequence ID" value="MFC5731656.1"/>
    <property type="molecule type" value="Genomic_DNA"/>
</dbReference>